<dbReference type="EMBL" id="SJPG01000001">
    <property type="protein sequence ID" value="TWT62252.1"/>
    <property type="molecule type" value="Genomic_DNA"/>
</dbReference>
<gene>
    <name evidence="3" type="ORF">Pan54_29930</name>
</gene>
<proteinExistence type="predicted"/>
<feature type="chain" id="PRO_5023090196" description="Alpha/beta hydrolase family protein" evidence="2">
    <location>
        <begin position="28"/>
        <end position="402"/>
    </location>
</feature>
<keyword evidence="4" id="KW-1185">Reference proteome</keyword>
<evidence type="ECO:0000256" key="2">
    <source>
        <dbReference type="SAM" id="SignalP"/>
    </source>
</evidence>
<sequence precursor="true">MIQLLERISIRILAILLCSLPATDLFAQACKNCSNGEGYWVVSTYAMPQTPGVCPKSFNYRCYFKPVNGPMRPGSMSEMQASLNPTAPTCMFVHGSFVNIDHALNEARFTYSWLRNSNRCNPLNMIFFIWPSDDIDTLLPSLSVVHNGFRADHNGIYLAHLIDCLPATSSICLMGHSHGTRVIASSLHYRGGGAVLNCVKPPCSGGCRTIRAIFAAAAINHEWLTPNEKFGRALSQVRCMLTLVNRKDVALIVYPLVGPKYGRALSTTGTTMFDRRKLGPYANKVQEIDLTFEVGFRHAWAMYYSNPELGREIACYINRGCGHGGTHVLKDQTHEVYTAAPDDAPADEYHAPIVLPLPGSQKISIEPEELQQEEKSSDNKPTVTALFDLQLEKSLAPPATQK</sequence>
<evidence type="ECO:0000313" key="3">
    <source>
        <dbReference type="EMBL" id="TWT62252.1"/>
    </source>
</evidence>
<feature type="signal peptide" evidence="2">
    <location>
        <begin position="1"/>
        <end position="27"/>
    </location>
</feature>
<dbReference type="Proteomes" id="UP000316095">
    <property type="component" value="Unassembled WGS sequence"/>
</dbReference>
<feature type="region of interest" description="Disordered" evidence="1">
    <location>
        <begin position="361"/>
        <end position="381"/>
    </location>
</feature>
<reference evidence="3 4" key="1">
    <citation type="submission" date="2019-02" db="EMBL/GenBank/DDBJ databases">
        <title>Deep-cultivation of Planctomycetes and their phenomic and genomic characterization uncovers novel biology.</title>
        <authorList>
            <person name="Wiegand S."/>
            <person name="Jogler M."/>
            <person name="Boedeker C."/>
            <person name="Pinto D."/>
            <person name="Vollmers J."/>
            <person name="Rivas-Marin E."/>
            <person name="Kohn T."/>
            <person name="Peeters S.H."/>
            <person name="Heuer A."/>
            <person name="Rast P."/>
            <person name="Oberbeckmann S."/>
            <person name="Bunk B."/>
            <person name="Jeske O."/>
            <person name="Meyerdierks A."/>
            <person name="Storesund J.E."/>
            <person name="Kallscheuer N."/>
            <person name="Luecker S."/>
            <person name="Lage O.M."/>
            <person name="Pohl T."/>
            <person name="Merkel B.J."/>
            <person name="Hornburger P."/>
            <person name="Mueller R.-W."/>
            <person name="Bruemmer F."/>
            <person name="Labrenz M."/>
            <person name="Spormann A.M."/>
            <person name="Op Den Camp H."/>
            <person name="Overmann J."/>
            <person name="Amann R."/>
            <person name="Jetten M.S.M."/>
            <person name="Mascher T."/>
            <person name="Medema M.H."/>
            <person name="Devos D.P."/>
            <person name="Kaster A.-K."/>
            <person name="Ovreas L."/>
            <person name="Rohde M."/>
            <person name="Galperin M.Y."/>
            <person name="Jogler C."/>
        </authorList>
    </citation>
    <scope>NUCLEOTIDE SEQUENCE [LARGE SCALE GENOMIC DNA]</scope>
    <source>
        <strain evidence="3 4">Pan54</strain>
    </source>
</reference>
<accession>A0A5C5XKI8</accession>
<dbReference type="AlphaFoldDB" id="A0A5C5XKI8"/>
<evidence type="ECO:0000313" key="4">
    <source>
        <dbReference type="Proteomes" id="UP000316095"/>
    </source>
</evidence>
<dbReference type="RefSeq" id="WP_146504133.1">
    <property type="nucleotide sequence ID" value="NZ_SJPG01000001.1"/>
</dbReference>
<evidence type="ECO:0000256" key="1">
    <source>
        <dbReference type="SAM" id="MobiDB-lite"/>
    </source>
</evidence>
<organism evidence="3 4">
    <name type="scientific">Rubinisphaera italica</name>
    <dbReference type="NCBI Taxonomy" id="2527969"/>
    <lineage>
        <taxon>Bacteria</taxon>
        <taxon>Pseudomonadati</taxon>
        <taxon>Planctomycetota</taxon>
        <taxon>Planctomycetia</taxon>
        <taxon>Planctomycetales</taxon>
        <taxon>Planctomycetaceae</taxon>
        <taxon>Rubinisphaera</taxon>
    </lineage>
</organism>
<keyword evidence="2" id="KW-0732">Signal</keyword>
<evidence type="ECO:0008006" key="5">
    <source>
        <dbReference type="Google" id="ProtNLM"/>
    </source>
</evidence>
<dbReference type="OrthoDB" id="214440at2"/>
<comment type="caution">
    <text evidence="3">The sequence shown here is derived from an EMBL/GenBank/DDBJ whole genome shotgun (WGS) entry which is preliminary data.</text>
</comment>
<protein>
    <recommendedName>
        <fullName evidence="5">Alpha/beta hydrolase family protein</fullName>
    </recommendedName>
</protein>
<name>A0A5C5XKI8_9PLAN</name>